<protein>
    <recommendedName>
        <fullName evidence="9">STAGA complex 65 subunit gamma</fullName>
    </recommendedName>
    <alternativeName>
        <fullName evidence="11">SPTF-associated factor 65 gamma</fullName>
    </alternativeName>
    <alternativeName>
        <fullName evidence="10">Suppressor of Ty 7-like</fullName>
    </alternativeName>
</protein>
<keyword evidence="4" id="KW-0832">Ubl conjugation</keyword>
<feature type="compositionally biased region" description="Polar residues" evidence="12">
    <location>
        <begin position="379"/>
        <end position="402"/>
    </location>
</feature>
<keyword evidence="6" id="KW-0804">Transcription</keyword>
<dbReference type="Pfam" id="PF07524">
    <property type="entry name" value="Bromo_TP"/>
    <property type="match status" value="1"/>
</dbReference>
<evidence type="ECO:0000256" key="11">
    <source>
        <dbReference type="ARBA" id="ARBA00084075"/>
    </source>
</evidence>
<keyword evidence="3" id="KW-0597">Phosphoprotein</keyword>
<evidence type="ECO:0000256" key="1">
    <source>
        <dbReference type="ARBA" id="ARBA00004123"/>
    </source>
</evidence>
<dbReference type="InterPro" id="IPR009072">
    <property type="entry name" value="Histone-fold"/>
</dbReference>
<dbReference type="Proteomes" id="UP000694569">
    <property type="component" value="Unplaced"/>
</dbReference>
<dbReference type="GO" id="GO:0000124">
    <property type="term" value="C:SAGA complex"/>
    <property type="evidence" value="ECO:0007669"/>
    <property type="project" value="InterPro"/>
</dbReference>
<dbReference type="PANTHER" id="PTHR28598:SF1">
    <property type="entry name" value="STAGA COMPLEX 65 SUBUNIT GAMMA"/>
    <property type="match status" value="1"/>
</dbReference>
<dbReference type="GO" id="GO:0003713">
    <property type="term" value="F:transcription coactivator activity"/>
    <property type="evidence" value="ECO:0007669"/>
    <property type="project" value="TreeGrafter"/>
</dbReference>
<evidence type="ECO:0000256" key="7">
    <source>
        <dbReference type="ARBA" id="ARBA00023242"/>
    </source>
</evidence>
<comment type="subcellular location">
    <subcellularLocation>
        <location evidence="1">Nucleus</location>
    </subcellularLocation>
</comment>
<evidence type="ECO:0000256" key="12">
    <source>
        <dbReference type="SAM" id="MobiDB-lite"/>
    </source>
</evidence>
<dbReference type="SMART" id="SM00576">
    <property type="entry name" value="BTP"/>
    <property type="match status" value="1"/>
</dbReference>
<evidence type="ECO:0000256" key="4">
    <source>
        <dbReference type="ARBA" id="ARBA00022843"/>
    </source>
</evidence>
<dbReference type="FunFam" id="1.10.20.10:FF:000034">
    <property type="entry name" value="STAGA complex 65 subunit gamma"/>
    <property type="match status" value="1"/>
</dbReference>
<evidence type="ECO:0000256" key="3">
    <source>
        <dbReference type="ARBA" id="ARBA00022553"/>
    </source>
</evidence>
<evidence type="ECO:0000259" key="13">
    <source>
        <dbReference type="SMART" id="SM00576"/>
    </source>
</evidence>
<keyword evidence="2" id="KW-1017">Isopeptide bond</keyword>
<evidence type="ECO:0000256" key="6">
    <source>
        <dbReference type="ARBA" id="ARBA00023163"/>
    </source>
</evidence>
<dbReference type="InterPro" id="IPR039460">
    <property type="entry name" value="SUPT7L/Spt7"/>
</dbReference>
<dbReference type="GeneTree" id="ENSGT00390000005572"/>
<dbReference type="AlphaFoldDB" id="A0A8C5MPW0"/>
<dbReference type="OrthoDB" id="6021257at2759"/>
<reference evidence="14" key="1">
    <citation type="submission" date="2025-08" db="UniProtKB">
        <authorList>
            <consortium name="Ensembl"/>
        </authorList>
    </citation>
    <scope>IDENTIFICATION</scope>
</reference>
<dbReference type="PANTHER" id="PTHR28598">
    <property type="entry name" value="STAGA COMPLEX 65 SUBUNIT GAMMA"/>
    <property type="match status" value="1"/>
</dbReference>
<evidence type="ECO:0000256" key="2">
    <source>
        <dbReference type="ARBA" id="ARBA00022499"/>
    </source>
</evidence>
<organism evidence="14 15">
    <name type="scientific">Leptobrachium leishanense</name>
    <name type="common">Leishan spiny toad</name>
    <dbReference type="NCBI Taxonomy" id="445787"/>
    <lineage>
        <taxon>Eukaryota</taxon>
        <taxon>Metazoa</taxon>
        <taxon>Chordata</taxon>
        <taxon>Craniata</taxon>
        <taxon>Vertebrata</taxon>
        <taxon>Euteleostomi</taxon>
        <taxon>Amphibia</taxon>
        <taxon>Batrachia</taxon>
        <taxon>Anura</taxon>
        <taxon>Pelobatoidea</taxon>
        <taxon>Megophryidae</taxon>
        <taxon>Leptobrachium</taxon>
    </lineage>
</organism>
<feature type="domain" description="Bromodomain associated" evidence="13">
    <location>
        <begin position="149"/>
        <end position="228"/>
    </location>
</feature>
<dbReference type="GO" id="GO:0005634">
    <property type="term" value="C:nucleus"/>
    <property type="evidence" value="ECO:0007669"/>
    <property type="project" value="UniProtKB-SubCell"/>
</dbReference>
<dbReference type="CDD" id="cd06847">
    <property type="entry name" value="HFD_SUPT7L"/>
    <property type="match status" value="1"/>
</dbReference>
<dbReference type="Gene3D" id="1.10.20.10">
    <property type="entry name" value="Histone, subunit A"/>
    <property type="match status" value="1"/>
</dbReference>
<comment type="subunit">
    <text evidence="8">Component of the STAGA transcription coactivator-HAT complex, at least composed of SUPT3H, SUPT7L, GCN5L2, TAF5L, TAF6L, TADA3L, TAD1L, TAF10, TAF12 and TAF9.</text>
</comment>
<dbReference type="GO" id="GO:0046982">
    <property type="term" value="F:protein heterodimerization activity"/>
    <property type="evidence" value="ECO:0007669"/>
    <property type="project" value="InterPro"/>
</dbReference>
<feature type="compositionally biased region" description="Pro residues" evidence="12">
    <location>
        <begin position="555"/>
        <end position="571"/>
    </location>
</feature>
<evidence type="ECO:0000313" key="15">
    <source>
        <dbReference type="Proteomes" id="UP000694569"/>
    </source>
</evidence>
<reference evidence="14" key="2">
    <citation type="submission" date="2025-09" db="UniProtKB">
        <authorList>
            <consortium name="Ensembl"/>
        </authorList>
    </citation>
    <scope>IDENTIFICATION</scope>
</reference>
<evidence type="ECO:0000256" key="8">
    <source>
        <dbReference type="ARBA" id="ARBA00065102"/>
    </source>
</evidence>
<feature type="region of interest" description="Disordered" evidence="12">
    <location>
        <begin position="552"/>
        <end position="603"/>
    </location>
</feature>
<keyword evidence="15" id="KW-1185">Reference proteome</keyword>
<keyword evidence="7" id="KW-0539">Nucleus</keyword>
<gene>
    <name evidence="14" type="primary">SUPT7L</name>
</gene>
<evidence type="ECO:0000256" key="5">
    <source>
        <dbReference type="ARBA" id="ARBA00023015"/>
    </source>
</evidence>
<name>A0A8C5MPW0_9ANUR</name>
<feature type="region of interest" description="Disordered" evidence="12">
    <location>
        <begin position="346"/>
        <end position="408"/>
    </location>
</feature>
<evidence type="ECO:0000313" key="14">
    <source>
        <dbReference type="Ensembl" id="ENSLLEP00000016432.1"/>
    </source>
</evidence>
<feature type="region of interest" description="Disordered" evidence="12">
    <location>
        <begin position="311"/>
        <end position="333"/>
    </location>
</feature>
<dbReference type="InterPro" id="IPR006565">
    <property type="entry name" value="BTP"/>
</dbReference>
<sequence length="641" mass="71856">MMRYWGEIPDAPGQVGRSSFDLLQREFRTVEMQEPPLHQPSANKPRSTTMLDIPSEPCSLTIHTVQLIQHNRRMRSLITTSQASNQQQVDGIKVEESEPLPHRPSSPVLPDDLLPQDCKNPKLPFQLRHSDPESDFYRGKGEPVTELSYHSCRQLMYQSVATILAHAGFECANESVLETLTDIAHEYCLKFTKMLRFNVDREARLGQTPFPDVMEQVFHEMGIGSVLSLQKFWQHRIKDYHAYMLQVSKQLSEDYEKIVHPERVSEDAKPVKVKEEPVSDITFPINEELEGDLAPGDQSLPVGVLGAQSERFSSQMEVDSSPQPSGSDVNNSPLWSLTQVKMEPQDNDETNVHGHNVLGNDVFEEPMSGMSDSALPGSPNGSEGSYGSHSPDSLMGSSSPVFNQHPKKKMKKMVQYDVAPPFAAITASPLLGRLSTRFRRVFMGIFDHSSRSTFVRSHTDVGREGLALSLRSNSSQRCSIGLRSGLCADQSSSSTPDSVIHVFMDLALCTGAQSCWKRKGPAPNCSHKVGSMELSKMSWYAEAFRVPFTGTKGPSPAPEKQPHTIIPPPPDFTLGTMQSDKYRSPGYRRRQTQTRPSDCQMEKRDSSLQRMHLHCSRVQWQNEHNPILHLVNTTIECMLSQ</sequence>
<keyword evidence="5" id="KW-0805">Transcription regulation</keyword>
<proteinExistence type="predicted"/>
<evidence type="ECO:0000256" key="9">
    <source>
        <dbReference type="ARBA" id="ARBA00074250"/>
    </source>
</evidence>
<dbReference type="Ensembl" id="ENSLLET00000017056.1">
    <property type="protein sequence ID" value="ENSLLEP00000016432.1"/>
    <property type="gene ID" value="ENSLLEG00000010477.1"/>
</dbReference>
<evidence type="ECO:0000256" key="10">
    <source>
        <dbReference type="ARBA" id="ARBA00082307"/>
    </source>
</evidence>
<accession>A0A8C5MPW0</accession>